<dbReference type="Proteomes" id="UP000435877">
    <property type="component" value="Unassembled WGS sequence"/>
</dbReference>
<evidence type="ECO:0000313" key="8">
    <source>
        <dbReference type="EMBL" id="CAA0089185.1"/>
    </source>
</evidence>
<dbReference type="EMBL" id="CACSIM010000002">
    <property type="protein sequence ID" value="CAA0095866.1"/>
    <property type="molecule type" value="Genomic_DNA"/>
</dbReference>
<organism evidence="8 10">
    <name type="scientific">Zhongshania aliphaticivorans</name>
    <dbReference type="NCBI Taxonomy" id="1470434"/>
    <lineage>
        <taxon>Bacteria</taxon>
        <taxon>Pseudomonadati</taxon>
        <taxon>Pseudomonadota</taxon>
        <taxon>Gammaproteobacteria</taxon>
        <taxon>Cellvibrionales</taxon>
        <taxon>Spongiibacteraceae</taxon>
        <taxon>Zhongshania</taxon>
    </lineage>
</organism>
<dbReference type="CDD" id="cd02440">
    <property type="entry name" value="AdoMet_MTases"/>
    <property type="match status" value="1"/>
</dbReference>
<feature type="domain" description="RlmG N-terminal" evidence="7">
    <location>
        <begin position="8"/>
        <end position="180"/>
    </location>
</feature>
<evidence type="ECO:0000259" key="6">
    <source>
        <dbReference type="Pfam" id="PF05175"/>
    </source>
</evidence>
<dbReference type="PIRSF" id="PIRSF037565">
    <property type="entry name" value="RRNA_m2G_Mtase_RsmD_prd"/>
    <property type="match status" value="1"/>
</dbReference>
<dbReference type="PROSITE" id="PS00092">
    <property type="entry name" value="N6_MTASE"/>
    <property type="match status" value="1"/>
</dbReference>
<dbReference type="InterPro" id="IPR058679">
    <property type="entry name" value="RlmG_N"/>
</dbReference>
<dbReference type="EMBL" id="CACSIK010000001">
    <property type="protein sequence ID" value="CAA0089185.1"/>
    <property type="molecule type" value="Genomic_DNA"/>
</dbReference>
<evidence type="ECO:0000313" key="10">
    <source>
        <dbReference type="Proteomes" id="UP000435877"/>
    </source>
</evidence>
<keyword evidence="2" id="KW-0698">rRNA processing</keyword>
<name>A0A5S9NHF3_9GAMM</name>
<dbReference type="PANTHER" id="PTHR47816:SF5">
    <property type="entry name" value="RIBOSOMAL RNA LARGE SUBUNIT METHYLTRANSFERASE G"/>
    <property type="match status" value="1"/>
</dbReference>
<dbReference type="Pfam" id="PF26049">
    <property type="entry name" value="RLMG_N"/>
    <property type="match status" value="1"/>
</dbReference>
<dbReference type="InterPro" id="IPR017237">
    <property type="entry name" value="RLMG"/>
</dbReference>
<protein>
    <submittedName>
        <fullName evidence="8">Ribosomal RNA large subunit methyltransferase G</fullName>
        <ecNumber evidence="8">2.1.1.174</ecNumber>
    </submittedName>
</protein>
<dbReference type="GO" id="GO:0003676">
    <property type="term" value="F:nucleic acid binding"/>
    <property type="evidence" value="ECO:0007669"/>
    <property type="project" value="InterPro"/>
</dbReference>
<dbReference type="InterPro" id="IPR046977">
    <property type="entry name" value="RsmC/RlmG"/>
</dbReference>
<keyword evidence="3 8" id="KW-0489">Methyltransferase</keyword>
<dbReference type="SUPFAM" id="SSF53335">
    <property type="entry name" value="S-adenosyl-L-methionine-dependent methyltransferases"/>
    <property type="match status" value="1"/>
</dbReference>
<dbReference type="OrthoDB" id="29650at2"/>
<dbReference type="InterPro" id="IPR007848">
    <property type="entry name" value="Small_mtfrase_dom"/>
</dbReference>
<evidence type="ECO:0000256" key="5">
    <source>
        <dbReference type="ARBA" id="ARBA00022691"/>
    </source>
</evidence>
<keyword evidence="4 8" id="KW-0808">Transferase</keyword>
<evidence type="ECO:0000256" key="1">
    <source>
        <dbReference type="ARBA" id="ARBA00022490"/>
    </source>
</evidence>
<dbReference type="GO" id="GO:0005737">
    <property type="term" value="C:cytoplasm"/>
    <property type="evidence" value="ECO:0007669"/>
    <property type="project" value="InterPro"/>
</dbReference>
<sequence length="388" mass="43396">MPDTALYKSPYGELLLSRRPHRRRETLQAWDAADDYILQQLSELKLAPDCRLLIVNDAQGSLSTALSSYDCSLWADSAISQLSAIENCARNKRPSPSFIPSTRIPKGRFDYILYKLPKSRSLLRYQLQCISTLIVHPEQFIGAAMARHIDHHVVEEFSKHLATAKPSLARKKARLIQLQTPPKTINVTDDTHVIILPELNLTLSNRANVFSRDKLDRGSRLMLRGIDKLATPPSNIADLACGNGLLGLYAARKWANADIHFFDDSFMAIDSAQTNLSANAIPPPSETSRVCSFSADDCLSNYQGDNFDLILCNPPFHQDHHVGDHIAQTMFRDSVKHLAPHGRLCVVGNRHLGYHVTLKKLFGHCEVIESDAKFVVLLAQRSHPHQNG</sequence>
<evidence type="ECO:0000259" key="7">
    <source>
        <dbReference type="Pfam" id="PF26049"/>
    </source>
</evidence>
<proteinExistence type="predicted"/>
<evidence type="ECO:0000313" key="11">
    <source>
        <dbReference type="Proteomes" id="UP000439591"/>
    </source>
</evidence>
<dbReference type="AlphaFoldDB" id="A0A5S9NHF3"/>
<dbReference type="RefSeq" id="WP_159268357.1">
    <property type="nucleotide sequence ID" value="NZ_CACSIK010000001.1"/>
</dbReference>
<feature type="domain" description="Methyltransferase small" evidence="6">
    <location>
        <begin position="201"/>
        <end position="377"/>
    </location>
</feature>
<dbReference type="Gene3D" id="3.40.50.150">
    <property type="entry name" value="Vaccinia Virus protein VP39"/>
    <property type="match status" value="2"/>
</dbReference>
<dbReference type="Pfam" id="PF05175">
    <property type="entry name" value="MTS"/>
    <property type="match status" value="1"/>
</dbReference>
<keyword evidence="5" id="KW-0949">S-adenosyl-L-methionine</keyword>
<dbReference type="PANTHER" id="PTHR47816">
    <property type="entry name" value="RIBOSOMAL RNA SMALL SUBUNIT METHYLTRANSFERASE C"/>
    <property type="match status" value="1"/>
</dbReference>
<accession>A0A5S9NHF3</accession>
<dbReference type="InterPro" id="IPR002052">
    <property type="entry name" value="DNA_methylase_N6_adenine_CS"/>
</dbReference>
<evidence type="ECO:0000313" key="9">
    <source>
        <dbReference type="EMBL" id="CAA0095866.1"/>
    </source>
</evidence>
<dbReference type="InterPro" id="IPR029063">
    <property type="entry name" value="SAM-dependent_MTases_sf"/>
</dbReference>
<dbReference type="GO" id="GO:0052916">
    <property type="term" value="F:23S rRNA (guanine(1835)-N(2))-methyltransferase activity"/>
    <property type="evidence" value="ECO:0007669"/>
    <property type="project" value="UniProtKB-EC"/>
</dbReference>
<gene>
    <name evidence="8" type="primary">rlmG</name>
    <name evidence="8" type="ORF">IHBHHGIJ_01725</name>
    <name evidence="9" type="ORF">KFEGEMFD_01327</name>
</gene>
<reference evidence="10 11" key="1">
    <citation type="submission" date="2019-11" db="EMBL/GenBank/DDBJ databases">
        <authorList>
            <person name="Holert J."/>
        </authorList>
    </citation>
    <scope>NUCLEOTIDE SEQUENCE [LARGE SCALE GENOMIC DNA]</scope>
    <source>
        <strain evidence="9">BC3_2A</strain>
        <strain evidence="8">SB11_1A</strain>
    </source>
</reference>
<dbReference type="EC" id="2.1.1.174" evidence="8"/>
<evidence type="ECO:0000256" key="2">
    <source>
        <dbReference type="ARBA" id="ARBA00022552"/>
    </source>
</evidence>
<keyword evidence="1" id="KW-0963">Cytoplasm</keyword>
<evidence type="ECO:0000256" key="4">
    <source>
        <dbReference type="ARBA" id="ARBA00022679"/>
    </source>
</evidence>
<dbReference type="Proteomes" id="UP000439591">
    <property type="component" value="Unassembled WGS sequence"/>
</dbReference>
<evidence type="ECO:0000256" key="3">
    <source>
        <dbReference type="ARBA" id="ARBA00022603"/>
    </source>
</evidence>
<keyword evidence="10" id="KW-1185">Reference proteome</keyword>